<evidence type="ECO:0000313" key="1">
    <source>
        <dbReference type="EMBL" id="KAF2562224.1"/>
    </source>
</evidence>
<evidence type="ECO:0000313" key="2">
    <source>
        <dbReference type="EMBL" id="KAF2597063.1"/>
    </source>
</evidence>
<organism evidence="1">
    <name type="scientific">Brassica cretica</name>
    <name type="common">Mustard</name>
    <dbReference type="NCBI Taxonomy" id="69181"/>
    <lineage>
        <taxon>Eukaryota</taxon>
        <taxon>Viridiplantae</taxon>
        <taxon>Streptophyta</taxon>
        <taxon>Embryophyta</taxon>
        <taxon>Tracheophyta</taxon>
        <taxon>Spermatophyta</taxon>
        <taxon>Magnoliopsida</taxon>
        <taxon>eudicotyledons</taxon>
        <taxon>Gunneridae</taxon>
        <taxon>Pentapetalae</taxon>
        <taxon>rosids</taxon>
        <taxon>malvids</taxon>
        <taxon>Brassicales</taxon>
        <taxon>Brassicaceae</taxon>
        <taxon>Brassiceae</taxon>
        <taxon>Brassica</taxon>
    </lineage>
</organism>
<dbReference type="EMBL" id="QGKY02001250">
    <property type="protein sequence ID" value="KAF2562224.1"/>
    <property type="molecule type" value="Genomic_DNA"/>
</dbReference>
<reference evidence="1" key="1">
    <citation type="submission" date="2019-12" db="EMBL/GenBank/DDBJ databases">
        <title>Genome sequencing and annotation of Brassica cretica.</title>
        <authorList>
            <person name="Studholme D.J."/>
            <person name="Sarris P.F."/>
        </authorList>
    </citation>
    <scope>NUCLEOTIDE SEQUENCE</scope>
    <source>
        <strain evidence="2">PFS-001/15</strain>
        <strain evidence="1">PFS-102/07</strain>
        <tissue evidence="1">Leaf</tissue>
    </source>
</reference>
<protein>
    <submittedName>
        <fullName evidence="1">Uncharacterized protein</fullName>
    </submittedName>
</protein>
<dbReference type="Proteomes" id="UP000712281">
    <property type="component" value="Unassembled WGS sequence"/>
</dbReference>
<accession>A0A3N6QEB5</accession>
<comment type="caution">
    <text evidence="1">The sequence shown here is derived from an EMBL/GenBank/DDBJ whole genome shotgun (WGS) entry which is preliminary data.</text>
</comment>
<dbReference type="AlphaFoldDB" id="A0A3N6QEB5"/>
<gene>
    <name evidence="2" type="ORF">F2Q68_00009730</name>
    <name evidence="1" type="ORF">F2Q70_00016754</name>
</gene>
<name>A0A3N6QEB5_BRACR</name>
<proteinExistence type="predicted"/>
<dbReference type="EMBL" id="QGKW02000717">
    <property type="protein sequence ID" value="KAF2597063.1"/>
    <property type="molecule type" value="Genomic_DNA"/>
</dbReference>
<sequence>MTRAGSKFPKASGKHCDDTERRDFEQHLLMCGCRDSKHHSSPVVTVSFDHAASVLHVTVRDGSGPCSNDGKKLLFGKPESCCANFYSLAADKTFEIVN</sequence>